<evidence type="ECO:0000313" key="3">
    <source>
        <dbReference type="Proteomes" id="UP000000768"/>
    </source>
</evidence>
<dbReference type="InParanoid" id="A0A1B6Q3L3"/>
<reference evidence="3" key="2">
    <citation type="journal article" date="2018" name="Plant J.">
        <title>The Sorghum bicolor reference genome: improved assembly, gene annotations, a transcriptome atlas, and signatures of genome organization.</title>
        <authorList>
            <person name="McCormick R.F."/>
            <person name="Truong S.K."/>
            <person name="Sreedasyam A."/>
            <person name="Jenkins J."/>
            <person name="Shu S."/>
            <person name="Sims D."/>
            <person name="Kennedy M."/>
            <person name="Amirebrahimi M."/>
            <person name="Weers B.D."/>
            <person name="McKinley B."/>
            <person name="Mattison A."/>
            <person name="Morishige D.T."/>
            <person name="Grimwood J."/>
            <person name="Schmutz J."/>
            <person name="Mullet J.E."/>
        </authorList>
    </citation>
    <scope>NUCLEOTIDE SEQUENCE [LARGE SCALE GENOMIC DNA]</scope>
    <source>
        <strain evidence="3">cv. BTx623</strain>
    </source>
</reference>
<keyword evidence="3" id="KW-1185">Reference proteome</keyword>
<accession>A0A1B6Q3L3</accession>
<gene>
    <name evidence="2" type="ORF">SORBI_3003G163600</name>
</gene>
<organism evidence="2 3">
    <name type="scientific">Sorghum bicolor</name>
    <name type="common">Sorghum</name>
    <name type="synonym">Sorghum vulgare</name>
    <dbReference type="NCBI Taxonomy" id="4558"/>
    <lineage>
        <taxon>Eukaryota</taxon>
        <taxon>Viridiplantae</taxon>
        <taxon>Streptophyta</taxon>
        <taxon>Embryophyta</taxon>
        <taxon>Tracheophyta</taxon>
        <taxon>Spermatophyta</taxon>
        <taxon>Magnoliopsida</taxon>
        <taxon>Liliopsida</taxon>
        <taxon>Poales</taxon>
        <taxon>Poaceae</taxon>
        <taxon>PACMAD clade</taxon>
        <taxon>Panicoideae</taxon>
        <taxon>Andropogonodae</taxon>
        <taxon>Andropogoneae</taxon>
        <taxon>Sorghinae</taxon>
        <taxon>Sorghum</taxon>
    </lineage>
</organism>
<evidence type="ECO:0000256" key="1">
    <source>
        <dbReference type="SAM" id="MobiDB-lite"/>
    </source>
</evidence>
<dbReference type="Proteomes" id="UP000000768">
    <property type="component" value="Chromosome 3"/>
</dbReference>
<protein>
    <submittedName>
        <fullName evidence="2">Uncharacterized protein</fullName>
    </submittedName>
</protein>
<dbReference type="AlphaFoldDB" id="A0A1B6Q3L3"/>
<dbReference type="EMBL" id="CM000762">
    <property type="protein sequence ID" value="KXG32503.1"/>
    <property type="molecule type" value="Genomic_DNA"/>
</dbReference>
<feature type="region of interest" description="Disordered" evidence="1">
    <location>
        <begin position="54"/>
        <end position="95"/>
    </location>
</feature>
<name>A0A1B6Q3L3_SORBI</name>
<sequence>MSSTKATAMAAVISFAPGCRATATAKRASSARHGHATCSPHRKGHNHLAARLLHTPRTSSHTRRSSPGQPTAELSYATQAKLDRPLRGSLMEEIA</sequence>
<reference evidence="2 3" key="1">
    <citation type="journal article" date="2009" name="Nature">
        <title>The Sorghum bicolor genome and the diversification of grasses.</title>
        <authorList>
            <person name="Paterson A.H."/>
            <person name="Bowers J.E."/>
            <person name="Bruggmann R."/>
            <person name="Dubchak I."/>
            <person name="Grimwood J."/>
            <person name="Gundlach H."/>
            <person name="Haberer G."/>
            <person name="Hellsten U."/>
            <person name="Mitros T."/>
            <person name="Poliakov A."/>
            <person name="Schmutz J."/>
            <person name="Spannagl M."/>
            <person name="Tang H."/>
            <person name="Wang X."/>
            <person name="Wicker T."/>
            <person name="Bharti A.K."/>
            <person name="Chapman J."/>
            <person name="Feltus F.A."/>
            <person name="Gowik U."/>
            <person name="Grigoriev I.V."/>
            <person name="Lyons E."/>
            <person name="Maher C.A."/>
            <person name="Martis M."/>
            <person name="Narechania A."/>
            <person name="Otillar R.P."/>
            <person name="Penning B.W."/>
            <person name="Salamov A.A."/>
            <person name="Wang Y."/>
            <person name="Zhang L."/>
            <person name="Carpita N.C."/>
            <person name="Freeling M."/>
            <person name="Gingle A.R."/>
            <person name="Hash C.T."/>
            <person name="Keller B."/>
            <person name="Klein P."/>
            <person name="Kresovich S."/>
            <person name="McCann M.C."/>
            <person name="Ming R."/>
            <person name="Peterson D.G."/>
            <person name="Mehboob-ur-Rahman"/>
            <person name="Ware D."/>
            <person name="Westhoff P."/>
            <person name="Mayer K.F."/>
            <person name="Messing J."/>
            <person name="Rokhsar D.S."/>
        </authorList>
    </citation>
    <scope>NUCLEOTIDE SEQUENCE [LARGE SCALE GENOMIC DNA]</scope>
    <source>
        <strain evidence="3">cv. BTx623</strain>
    </source>
</reference>
<proteinExistence type="predicted"/>
<evidence type="ECO:0000313" key="2">
    <source>
        <dbReference type="EMBL" id="KXG32503.1"/>
    </source>
</evidence>
<dbReference type="Gramene" id="KXG32503">
    <property type="protein sequence ID" value="KXG32503"/>
    <property type="gene ID" value="SORBI_3003G163600"/>
</dbReference>